<feature type="domain" description="HTH tetR-type" evidence="5">
    <location>
        <begin position="19"/>
        <end position="79"/>
    </location>
</feature>
<comment type="caution">
    <text evidence="6">The sequence shown here is derived from an EMBL/GenBank/DDBJ whole genome shotgun (WGS) entry which is preliminary data.</text>
</comment>
<reference evidence="6 7" key="1">
    <citation type="submission" date="2015-02" db="EMBL/GenBank/DDBJ databases">
        <authorList>
            <person name="Ju K.-S."/>
            <person name="Doroghazi J.R."/>
            <person name="Metcalf W."/>
        </authorList>
    </citation>
    <scope>NUCLEOTIDE SEQUENCE [LARGE SCALE GENOMIC DNA]</scope>
    <source>
        <strain evidence="6 7">NRRL B-16140</strain>
    </source>
</reference>
<keyword evidence="1" id="KW-0805">Transcription regulation</keyword>
<evidence type="ECO:0000256" key="4">
    <source>
        <dbReference type="PROSITE-ProRule" id="PRU00335"/>
    </source>
</evidence>
<keyword evidence="2 4" id="KW-0238">DNA-binding</keyword>
<dbReference type="Pfam" id="PF00440">
    <property type="entry name" value="TetR_N"/>
    <property type="match status" value="1"/>
</dbReference>
<evidence type="ECO:0000256" key="3">
    <source>
        <dbReference type="ARBA" id="ARBA00023163"/>
    </source>
</evidence>
<dbReference type="InterPro" id="IPR023772">
    <property type="entry name" value="DNA-bd_HTH_TetR-type_CS"/>
</dbReference>
<evidence type="ECO:0000259" key="5">
    <source>
        <dbReference type="PROSITE" id="PS50977"/>
    </source>
</evidence>
<dbReference type="Gene3D" id="1.10.357.10">
    <property type="entry name" value="Tetracycline Repressor, domain 2"/>
    <property type="match status" value="1"/>
</dbReference>
<protein>
    <submittedName>
        <fullName evidence="6">TetR family transcriptional regulator</fullName>
    </submittedName>
</protein>
<accession>A0A0F0GHG8</accession>
<dbReference type="PATRIC" id="fig|68170.10.peg.617"/>
<keyword evidence="3" id="KW-0804">Transcription</keyword>
<dbReference type="InterPro" id="IPR001647">
    <property type="entry name" value="HTH_TetR"/>
</dbReference>
<proteinExistence type="predicted"/>
<dbReference type="PRINTS" id="PR00455">
    <property type="entry name" value="HTHTETR"/>
</dbReference>
<sequence length="220" mass="23914">MGDVKKREYRSRVREEGARRTRQAVVAAAAELFVTRGYAGTSLNDVAKAAGVSRPTVFTAFGSKPALLREVLDEALAGDDEPVAVRDRPWFRPVWDARTPAEVLDAYADVCVLIAGRVAGLFEAVRQAADDAPEAAELWSTLLRNRRAGAAMVVEHAAGLGPLAHDLTTAIDVVWLYNDPAHHASLVGGCGWPVRKFRDWLADSMKRAVLDDGPPARDSW</sequence>
<organism evidence="6 7">
    <name type="scientific">Lentzea aerocolonigenes</name>
    <name type="common">Lechevalieria aerocolonigenes</name>
    <name type="synonym">Saccharothrix aerocolonigenes</name>
    <dbReference type="NCBI Taxonomy" id="68170"/>
    <lineage>
        <taxon>Bacteria</taxon>
        <taxon>Bacillati</taxon>
        <taxon>Actinomycetota</taxon>
        <taxon>Actinomycetes</taxon>
        <taxon>Pseudonocardiales</taxon>
        <taxon>Pseudonocardiaceae</taxon>
        <taxon>Lentzea</taxon>
    </lineage>
</organism>
<evidence type="ECO:0000256" key="1">
    <source>
        <dbReference type="ARBA" id="ARBA00023015"/>
    </source>
</evidence>
<dbReference type="PROSITE" id="PS01081">
    <property type="entry name" value="HTH_TETR_1"/>
    <property type="match status" value="1"/>
</dbReference>
<dbReference type="STRING" id="68170.GCA_000974445_01628"/>
<dbReference type="EMBL" id="JYJG01000384">
    <property type="protein sequence ID" value="KJK41931.1"/>
    <property type="molecule type" value="Genomic_DNA"/>
</dbReference>
<dbReference type="InterPro" id="IPR050109">
    <property type="entry name" value="HTH-type_TetR-like_transc_reg"/>
</dbReference>
<evidence type="ECO:0000313" key="6">
    <source>
        <dbReference type="EMBL" id="KJK41931.1"/>
    </source>
</evidence>
<dbReference type="PANTHER" id="PTHR30055:SF234">
    <property type="entry name" value="HTH-TYPE TRANSCRIPTIONAL REGULATOR BETI"/>
    <property type="match status" value="1"/>
</dbReference>
<evidence type="ECO:0000313" key="7">
    <source>
        <dbReference type="Proteomes" id="UP000033393"/>
    </source>
</evidence>
<dbReference type="GO" id="GO:0003700">
    <property type="term" value="F:DNA-binding transcription factor activity"/>
    <property type="evidence" value="ECO:0007669"/>
    <property type="project" value="TreeGrafter"/>
</dbReference>
<dbReference type="RefSeq" id="WP_045316930.1">
    <property type="nucleotide sequence ID" value="NZ_JYJG01000384.1"/>
</dbReference>
<dbReference type="PANTHER" id="PTHR30055">
    <property type="entry name" value="HTH-TYPE TRANSCRIPTIONAL REGULATOR RUTR"/>
    <property type="match status" value="1"/>
</dbReference>
<dbReference type="InterPro" id="IPR009057">
    <property type="entry name" value="Homeodomain-like_sf"/>
</dbReference>
<dbReference type="GO" id="GO:0045892">
    <property type="term" value="P:negative regulation of DNA-templated transcription"/>
    <property type="evidence" value="ECO:0007669"/>
    <property type="project" value="UniProtKB-ARBA"/>
</dbReference>
<dbReference type="FunFam" id="1.10.10.60:FF:000141">
    <property type="entry name" value="TetR family transcriptional regulator"/>
    <property type="match status" value="1"/>
</dbReference>
<dbReference type="Proteomes" id="UP000033393">
    <property type="component" value="Unassembled WGS sequence"/>
</dbReference>
<dbReference type="OrthoDB" id="4823039at2"/>
<dbReference type="AlphaFoldDB" id="A0A0F0GHG8"/>
<evidence type="ECO:0000256" key="2">
    <source>
        <dbReference type="ARBA" id="ARBA00023125"/>
    </source>
</evidence>
<dbReference type="GO" id="GO:0000976">
    <property type="term" value="F:transcription cis-regulatory region binding"/>
    <property type="evidence" value="ECO:0007669"/>
    <property type="project" value="TreeGrafter"/>
</dbReference>
<dbReference type="PROSITE" id="PS50977">
    <property type="entry name" value="HTH_TETR_2"/>
    <property type="match status" value="1"/>
</dbReference>
<gene>
    <name evidence="6" type="ORF">UK23_39560</name>
</gene>
<keyword evidence="7" id="KW-1185">Reference proteome</keyword>
<name>A0A0F0GHG8_LENAE</name>
<feature type="DNA-binding region" description="H-T-H motif" evidence="4">
    <location>
        <begin position="42"/>
        <end position="61"/>
    </location>
</feature>
<dbReference type="SUPFAM" id="SSF46689">
    <property type="entry name" value="Homeodomain-like"/>
    <property type="match status" value="1"/>
</dbReference>